<dbReference type="Pfam" id="PF14322">
    <property type="entry name" value="SusD-like_3"/>
    <property type="match status" value="1"/>
</dbReference>
<dbReference type="PROSITE" id="PS51257">
    <property type="entry name" value="PROKAR_LIPOPROTEIN"/>
    <property type="match status" value="1"/>
</dbReference>
<dbReference type="AlphaFoldDB" id="A0A3S2WWT9"/>
<gene>
    <name evidence="8" type="ORF">EOD41_15130</name>
</gene>
<comment type="similarity">
    <text evidence="2">Belongs to the SusD family.</text>
</comment>
<accession>A0A3S2WWT9</accession>
<evidence type="ECO:0000256" key="3">
    <source>
        <dbReference type="ARBA" id="ARBA00022729"/>
    </source>
</evidence>
<dbReference type="InterPro" id="IPR033985">
    <property type="entry name" value="SusD-like_N"/>
</dbReference>
<evidence type="ECO:0000256" key="4">
    <source>
        <dbReference type="ARBA" id="ARBA00023136"/>
    </source>
</evidence>
<evidence type="ECO:0000259" key="6">
    <source>
        <dbReference type="Pfam" id="PF07980"/>
    </source>
</evidence>
<feature type="domain" description="RagB/SusD" evidence="6">
    <location>
        <begin position="350"/>
        <end position="528"/>
    </location>
</feature>
<keyword evidence="9" id="KW-1185">Reference proteome</keyword>
<dbReference type="Gene3D" id="1.10.3780.10">
    <property type="entry name" value="SusD-like"/>
    <property type="match status" value="1"/>
</dbReference>
<dbReference type="OrthoDB" id="9783641at2"/>
<name>A0A3S2WWT9_9SPHI</name>
<comment type="subcellular location">
    <subcellularLocation>
        <location evidence="1">Cell outer membrane</location>
    </subcellularLocation>
</comment>
<dbReference type="EMBL" id="SACK01000007">
    <property type="protein sequence ID" value="RVT99773.1"/>
    <property type="molecule type" value="Genomic_DNA"/>
</dbReference>
<dbReference type="GO" id="GO:0009279">
    <property type="term" value="C:cell outer membrane"/>
    <property type="evidence" value="ECO:0007669"/>
    <property type="project" value="UniProtKB-SubCell"/>
</dbReference>
<proteinExistence type="inferred from homology"/>
<dbReference type="RefSeq" id="WP_127706412.1">
    <property type="nucleotide sequence ID" value="NZ_SACK01000007.1"/>
</dbReference>
<dbReference type="CDD" id="cd08977">
    <property type="entry name" value="SusD"/>
    <property type="match status" value="1"/>
</dbReference>
<comment type="caution">
    <text evidence="8">The sequence shown here is derived from an EMBL/GenBank/DDBJ whole genome shotgun (WGS) entry which is preliminary data.</text>
</comment>
<dbReference type="SUPFAM" id="SSF48452">
    <property type="entry name" value="TPR-like"/>
    <property type="match status" value="1"/>
</dbReference>
<dbReference type="Gene3D" id="1.25.40.390">
    <property type="match status" value="1"/>
</dbReference>
<feature type="domain" description="SusD-like N-terminal" evidence="7">
    <location>
        <begin position="94"/>
        <end position="243"/>
    </location>
</feature>
<keyword evidence="5" id="KW-0998">Cell outer membrane</keyword>
<sequence>MKINYIKTLILSGATLLMLSSCTKDLDRKPFYDVTSASVYTDFKNYKSVLAKCYGALALTGQGSGDGNPDIGGVDVGYIRGWWQMQELTTDEAVIAWNDNYLLPLHQSDWTSQNLLIGAMYNRIMLQIMYSNEFLRNTTDEKLAANGITGADVETTHEFRAEARFLRAFAYWHGIDMYGKMPFITENDPVGAFFPKQGSRTELFNYIESELKAIENELPEPRTNEYPRVDRAAAWMLLAKLYLNAAVYTGTARYTDAITYCTKIINAGYSLEPTYQNLFLADNNLRTNEIIFTIPADAVNMKTYNGTTYLVHAPVGGNMDVKTFGIDGGWYGLRTTRPVVEQFAGTYTTDSRALFHSSGQNIDITTISNFADGYPITKWKNVTSTGAPGSDPAKVFVDTDFPMFRLSDAYLMYAEAVLRGGTGGSAAQAIEYVNLVRTRAFKGNTAGNITAGQLTLDFMIQERGREFMWEGQRRTDLIRFKKFSGSAYMWPWKGNVKEGKSFEEYRDVFPVPLSDLVANPNLTQNTGYN</sequence>
<evidence type="ECO:0000313" key="8">
    <source>
        <dbReference type="EMBL" id="RVT99773.1"/>
    </source>
</evidence>
<dbReference type="Gene3D" id="1.25.40.10">
    <property type="entry name" value="Tetratricopeptide repeat domain"/>
    <property type="match status" value="1"/>
</dbReference>
<reference evidence="8 9" key="1">
    <citation type="submission" date="2019-01" db="EMBL/GenBank/DDBJ databases">
        <authorList>
            <person name="Chen W.-M."/>
        </authorList>
    </citation>
    <scope>NUCLEOTIDE SEQUENCE [LARGE SCALE GENOMIC DNA]</scope>
    <source>
        <strain evidence="8 9">YBJ-36</strain>
    </source>
</reference>
<evidence type="ECO:0000256" key="5">
    <source>
        <dbReference type="ARBA" id="ARBA00023237"/>
    </source>
</evidence>
<dbReference type="InterPro" id="IPR012944">
    <property type="entry name" value="SusD_RagB_dom"/>
</dbReference>
<protein>
    <submittedName>
        <fullName evidence="8">RagB/SusD family nutrient uptake outer membrane protein</fullName>
    </submittedName>
</protein>
<keyword evidence="3" id="KW-0732">Signal</keyword>
<dbReference type="InterPro" id="IPR011990">
    <property type="entry name" value="TPR-like_helical_dom_sf"/>
</dbReference>
<evidence type="ECO:0000256" key="1">
    <source>
        <dbReference type="ARBA" id="ARBA00004442"/>
    </source>
</evidence>
<evidence type="ECO:0000313" key="9">
    <source>
        <dbReference type="Proteomes" id="UP000282759"/>
    </source>
</evidence>
<dbReference type="Proteomes" id="UP000282759">
    <property type="component" value="Unassembled WGS sequence"/>
</dbReference>
<keyword evidence="4" id="KW-0472">Membrane</keyword>
<evidence type="ECO:0000259" key="7">
    <source>
        <dbReference type="Pfam" id="PF14322"/>
    </source>
</evidence>
<evidence type="ECO:0000256" key="2">
    <source>
        <dbReference type="ARBA" id="ARBA00006275"/>
    </source>
</evidence>
<dbReference type="Pfam" id="PF07980">
    <property type="entry name" value="SusD_RagB"/>
    <property type="match status" value="1"/>
</dbReference>
<organism evidence="8 9">
    <name type="scientific">Mucilaginibacter limnophilus</name>
    <dbReference type="NCBI Taxonomy" id="1932778"/>
    <lineage>
        <taxon>Bacteria</taxon>
        <taxon>Pseudomonadati</taxon>
        <taxon>Bacteroidota</taxon>
        <taxon>Sphingobacteriia</taxon>
        <taxon>Sphingobacteriales</taxon>
        <taxon>Sphingobacteriaceae</taxon>
        <taxon>Mucilaginibacter</taxon>
    </lineage>
</organism>